<evidence type="ECO:0000313" key="3">
    <source>
        <dbReference type="Proteomes" id="UP001482513"/>
    </source>
</evidence>
<dbReference type="RefSeq" id="WP_190697905.1">
    <property type="nucleotide sequence ID" value="NZ_JAMPKX010000001.1"/>
</dbReference>
<name>A0ABV0JYP5_9CYAN</name>
<reference evidence="2 3" key="1">
    <citation type="submission" date="2022-04" db="EMBL/GenBank/DDBJ databases">
        <title>Positive selection, recombination, and allopatry shape intraspecific diversity of widespread and dominant cyanobacteria.</title>
        <authorList>
            <person name="Wei J."/>
            <person name="Shu W."/>
            <person name="Hu C."/>
        </authorList>
    </citation>
    <scope>NUCLEOTIDE SEQUENCE [LARGE SCALE GENOMIC DNA]</scope>
    <source>
        <strain evidence="2 3">DQ-A4</strain>
    </source>
</reference>
<accession>A0ABV0JYP5</accession>
<gene>
    <name evidence="2" type="ORF">NC992_00400</name>
</gene>
<dbReference type="SMART" id="SM00754">
    <property type="entry name" value="CHRD"/>
    <property type="match status" value="1"/>
</dbReference>
<keyword evidence="3" id="KW-1185">Reference proteome</keyword>
<proteinExistence type="predicted"/>
<dbReference type="InterPro" id="IPR010895">
    <property type="entry name" value="CHRD"/>
</dbReference>
<dbReference type="Proteomes" id="UP001482513">
    <property type="component" value="Unassembled WGS sequence"/>
</dbReference>
<dbReference type="PROSITE" id="PS50933">
    <property type="entry name" value="CHRD"/>
    <property type="match status" value="1"/>
</dbReference>
<evidence type="ECO:0000313" key="2">
    <source>
        <dbReference type="EMBL" id="MEP0945320.1"/>
    </source>
</evidence>
<evidence type="ECO:0000259" key="1">
    <source>
        <dbReference type="PROSITE" id="PS50933"/>
    </source>
</evidence>
<dbReference type="EMBL" id="JAMPKX010000001">
    <property type="protein sequence ID" value="MEP0945320.1"/>
    <property type="molecule type" value="Genomic_DNA"/>
</dbReference>
<organism evidence="2 3">
    <name type="scientific">Leptolyngbya subtilissima DQ-A4</name>
    <dbReference type="NCBI Taxonomy" id="2933933"/>
    <lineage>
        <taxon>Bacteria</taxon>
        <taxon>Bacillati</taxon>
        <taxon>Cyanobacteriota</taxon>
        <taxon>Cyanophyceae</taxon>
        <taxon>Leptolyngbyales</taxon>
        <taxon>Leptolyngbyaceae</taxon>
        <taxon>Leptolyngbya group</taxon>
        <taxon>Leptolyngbya</taxon>
    </lineage>
</organism>
<comment type="caution">
    <text evidence="2">The sequence shown here is derived from an EMBL/GenBank/DDBJ whole genome shotgun (WGS) entry which is preliminary data.</text>
</comment>
<dbReference type="Pfam" id="PF07452">
    <property type="entry name" value="CHRD"/>
    <property type="match status" value="1"/>
</dbReference>
<protein>
    <submittedName>
        <fullName evidence="2">CHRD domain-containing protein</fullName>
    </submittedName>
</protein>
<sequence length="219" mass="23477">MLRERKHWRNSLIALATCLFVTVLYSPMLGRVMAQSPLGTPVTVSVTPWSSAPSDTFALGEQIDANLAAATAPLLAQGFDEPIVTYVAMLSGQNVVPKAAKTEARGVVGAALSGNRLVVRGSFRELSSTPRDYATDPLDPPNPNITSAFHVHRGSSSENGPFQYALDVTMNPNGRGGSAMGDYTLTPEQLQALQNGTLYVDFHTTRYRAGELRGILMPA</sequence>
<feature type="domain" description="CHRD" evidence="1">
    <location>
        <begin position="82"/>
        <end position="219"/>
    </location>
</feature>